<feature type="transmembrane region" description="Helical" evidence="5">
    <location>
        <begin position="222"/>
        <end position="242"/>
    </location>
</feature>
<dbReference type="Proteomes" id="UP000184330">
    <property type="component" value="Unassembled WGS sequence"/>
</dbReference>
<accession>A0A1L7XPG6</accession>
<evidence type="ECO:0000313" key="7">
    <source>
        <dbReference type="Proteomes" id="UP000184330"/>
    </source>
</evidence>
<dbReference type="GO" id="GO:0000324">
    <property type="term" value="C:fungal-type vacuole"/>
    <property type="evidence" value="ECO:0007669"/>
    <property type="project" value="TreeGrafter"/>
</dbReference>
<dbReference type="AlphaFoldDB" id="A0A1L7XPG6"/>
<dbReference type="EMBL" id="FJOG01000040">
    <property type="protein sequence ID" value="CZR66914.1"/>
    <property type="molecule type" value="Genomic_DNA"/>
</dbReference>
<feature type="transmembrane region" description="Helical" evidence="5">
    <location>
        <begin position="173"/>
        <end position="193"/>
    </location>
</feature>
<sequence>MDALTSILISRAAVDKGDCTKETCSVKDSIYGYYPSEPVNIILVVIFAISLIVHLFQGIKSRSWTFLVALGLGTLAEAIGYVGRLLLRNDPFSKGYIGIQLVCLTVAPAFIAAGIYLTLKHLIIVYGAGFSRLPPKWYTRIFILCDIVSIIVQTAGAGMASGGPSLSKAGNDVMMIGLVFQVVTLAIFGIMALDVWSRISKYKGEFTQSAEAMRNSKRFKGLIASIMVAYSTILIRCIYRTAEMAGGWSNPIMQDQISFIILDGVMCVVAVLALNAFHPGFLFQQSYATVKAEGNVVQMA</sequence>
<dbReference type="Pfam" id="PF04479">
    <property type="entry name" value="RTA1"/>
    <property type="match status" value="1"/>
</dbReference>
<organism evidence="6 7">
    <name type="scientific">Phialocephala subalpina</name>
    <dbReference type="NCBI Taxonomy" id="576137"/>
    <lineage>
        <taxon>Eukaryota</taxon>
        <taxon>Fungi</taxon>
        <taxon>Dikarya</taxon>
        <taxon>Ascomycota</taxon>
        <taxon>Pezizomycotina</taxon>
        <taxon>Leotiomycetes</taxon>
        <taxon>Helotiales</taxon>
        <taxon>Mollisiaceae</taxon>
        <taxon>Phialocephala</taxon>
        <taxon>Phialocephala fortinii species complex</taxon>
    </lineage>
</organism>
<evidence type="ECO:0000256" key="2">
    <source>
        <dbReference type="ARBA" id="ARBA00022692"/>
    </source>
</evidence>
<gene>
    <name evidence="6" type="ORF">PAC_16815</name>
</gene>
<evidence type="ECO:0000256" key="1">
    <source>
        <dbReference type="ARBA" id="ARBA00004141"/>
    </source>
</evidence>
<evidence type="ECO:0000313" key="6">
    <source>
        <dbReference type="EMBL" id="CZR66914.1"/>
    </source>
</evidence>
<proteinExistence type="predicted"/>
<dbReference type="OrthoDB" id="4521223at2759"/>
<protein>
    <submittedName>
        <fullName evidence="6">Related to phospholipid-translocating ATPase</fullName>
    </submittedName>
</protein>
<dbReference type="PANTHER" id="PTHR31465">
    <property type="entry name" value="PROTEIN RTA1-RELATED"/>
    <property type="match status" value="1"/>
</dbReference>
<dbReference type="GO" id="GO:0005886">
    <property type="term" value="C:plasma membrane"/>
    <property type="evidence" value="ECO:0007669"/>
    <property type="project" value="TreeGrafter"/>
</dbReference>
<keyword evidence="4 5" id="KW-0472">Membrane</keyword>
<evidence type="ECO:0000256" key="3">
    <source>
        <dbReference type="ARBA" id="ARBA00022989"/>
    </source>
</evidence>
<dbReference type="InterPro" id="IPR007568">
    <property type="entry name" value="RTA1"/>
</dbReference>
<dbReference type="STRING" id="576137.A0A1L7XPG6"/>
<keyword evidence="3 5" id="KW-1133">Transmembrane helix</keyword>
<evidence type="ECO:0000256" key="4">
    <source>
        <dbReference type="ARBA" id="ARBA00023136"/>
    </source>
</evidence>
<dbReference type="PANTHER" id="PTHR31465:SF8">
    <property type="entry name" value="DOMAIN PROTEIN, PUTATIVE (AFU_ORTHOLOGUE AFUA_6G14140)-RELATED"/>
    <property type="match status" value="1"/>
</dbReference>
<feature type="transmembrane region" description="Helical" evidence="5">
    <location>
        <begin position="137"/>
        <end position="161"/>
    </location>
</feature>
<feature type="transmembrane region" description="Helical" evidence="5">
    <location>
        <begin position="63"/>
        <end position="83"/>
    </location>
</feature>
<feature type="transmembrane region" description="Helical" evidence="5">
    <location>
        <begin position="39"/>
        <end position="56"/>
    </location>
</feature>
<keyword evidence="2 5" id="KW-0812">Transmembrane</keyword>
<keyword evidence="7" id="KW-1185">Reference proteome</keyword>
<evidence type="ECO:0000256" key="5">
    <source>
        <dbReference type="SAM" id="Phobius"/>
    </source>
</evidence>
<feature type="transmembrane region" description="Helical" evidence="5">
    <location>
        <begin position="257"/>
        <end position="277"/>
    </location>
</feature>
<comment type="subcellular location">
    <subcellularLocation>
        <location evidence="1">Membrane</location>
        <topology evidence="1">Multi-pass membrane protein</topology>
    </subcellularLocation>
</comment>
<name>A0A1L7XPG6_9HELO</name>
<reference evidence="6 7" key="1">
    <citation type="submission" date="2016-03" db="EMBL/GenBank/DDBJ databases">
        <authorList>
            <person name="Ploux O."/>
        </authorList>
    </citation>
    <scope>NUCLEOTIDE SEQUENCE [LARGE SCALE GENOMIC DNA]</scope>
    <source>
        <strain evidence="6 7">UAMH 11012</strain>
    </source>
</reference>
<feature type="transmembrane region" description="Helical" evidence="5">
    <location>
        <begin position="95"/>
        <end position="117"/>
    </location>
</feature>